<comment type="caution">
    <text evidence="5">The sequence shown here is derived from an EMBL/GenBank/DDBJ whole genome shotgun (WGS) entry which is preliminary data.</text>
</comment>
<dbReference type="InterPro" id="IPR036390">
    <property type="entry name" value="WH_DNA-bd_sf"/>
</dbReference>
<dbReference type="Pfam" id="PF00392">
    <property type="entry name" value="GntR"/>
    <property type="match status" value="1"/>
</dbReference>
<dbReference type="InterPro" id="IPR008920">
    <property type="entry name" value="TF_FadR/GntR_C"/>
</dbReference>
<proteinExistence type="predicted"/>
<accession>A0A317N100</accession>
<dbReference type="Gene3D" id="1.10.10.10">
    <property type="entry name" value="Winged helix-like DNA-binding domain superfamily/Winged helix DNA-binding domain"/>
    <property type="match status" value="1"/>
</dbReference>
<dbReference type="RefSeq" id="WP_110041635.1">
    <property type="nucleotide sequence ID" value="NZ_QGTL01000021.1"/>
</dbReference>
<dbReference type="Proteomes" id="UP000246410">
    <property type="component" value="Unassembled WGS sequence"/>
</dbReference>
<dbReference type="InterPro" id="IPR011711">
    <property type="entry name" value="GntR_C"/>
</dbReference>
<dbReference type="GO" id="GO:0003677">
    <property type="term" value="F:DNA binding"/>
    <property type="evidence" value="ECO:0007669"/>
    <property type="project" value="UniProtKB-KW"/>
</dbReference>
<dbReference type="CDD" id="cd07377">
    <property type="entry name" value="WHTH_GntR"/>
    <property type="match status" value="1"/>
</dbReference>
<gene>
    <name evidence="5" type="ORF">DFR69_12114</name>
</gene>
<dbReference type="EMBL" id="QGTL01000021">
    <property type="protein sequence ID" value="PWV67564.1"/>
    <property type="molecule type" value="Genomic_DNA"/>
</dbReference>
<dbReference type="InterPro" id="IPR000524">
    <property type="entry name" value="Tscrpt_reg_HTH_GntR"/>
</dbReference>
<dbReference type="PANTHER" id="PTHR43537">
    <property type="entry name" value="TRANSCRIPTIONAL REGULATOR, GNTR FAMILY"/>
    <property type="match status" value="1"/>
</dbReference>
<evidence type="ECO:0000259" key="4">
    <source>
        <dbReference type="PROSITE" id="PS50949"/>
    </source>
</evidence>
<organism evidence="5 6">
    <name type="scientific">Nocardia neocaledoniensis</name>
    <dbReference type="NCBI Taxonomy" id="236511"/>
    <lineage>
        <taxon>Bacteria</taxon>
        <taxon>Bacillati</taxon>
        <taxon>Actinomycetota</taxon>
        <taxon>Actinomycetes</taxon>
        <taxon>Mycobacteriales</taxon>
        <taxon>Nocardiaceae</taxon>
        <taxon>Nocardia</taxon>
    </lineage>
</organism>
<reference evidence="5 6" key="1">
    <citation type="submission" date="2018-05" db="EMBL/GenBank/DDBJ databases">
        <title>Genomic Encyclopedia of Type Strains, Phase IV (KMG-IV): sequencing the most valuable type-strain genomes for metagenomic binning, comparative biology and taxonomic classification.</title>
        <authorList>
            <person name="Goeker M."/>
        </authorList>
    </citation>
    <scope>NUCLEOTIDE SEQUENCE [LARGE SCALE GENOMIC DNA]</scope>
    <source>
        <strain evidence="5 6">DSM 44717</strain>
    </source>
</reference>
<evidence type="ECO:0000313" key="6">
    <source>
        <dbReference type="Proteomes" id="UP000246410"/>
    </source>
</evidence>
<dbReference type="PANTHER" id="PTHR43537:SF24">
    <property type="entry name" value="GLUCONATE OPERON TRANSCRIPTIONAL REPRESSOR"/>
    <property type="match status" value="1"/>
</dbReference>
<dbReference type="SMART" id="SM00345">
    <property type="entry name" value="HTH_GNTR"/>
    <property type="match status" value="1"/>
</dbReference>
<dbReference type="AlphaFoldDB" id="A0A317N100"/>
<keyword evidence="6" id="KW-1185">Reference proteome</keyword>
<dbReference type="SMART" id="SM00895">
    <property type="entry name" value="FCD"/>
    <property type="match status" value="1"/>
</dbReference>
<dbReference type="SUPFAM" id="SSF46785">
    <property type="entry name" value="Winged helix' DNA-binding domain"/>
    <property type="match status" value="1"/>
</dbReference>
<evidence type="ECO:0000256" key="3">
    <source>
        <dbReference type="ARBA" id="ARBA00023163"/>
    </source>
</evidence>
<keyword evidence="1" id="KW-0805">Transcription regulation</keyword>
<dbReference type="PROSITE" id="PS50949">
    <property type="entry name" value="HTH_GNTR"/>
    <property type="match status" value="1"/>
</dbReference>
<sequence length="231" mass="25003">MNRPTGVPPDRRNQPLLDEVTAYIREMIMSGQIAQGEHVRPEPIAGILGVSNTPIREALLTLRGEGLIELVPRRGFIVASVSENDVRDLFWSQAVFASELAARAALVITPEQIVELERIDAAFEQATHDGDTATVAELGHRFHRIINLAAASHQLTVLLDSVVKRLPNRFYASMEAHVASSRDDHRGLVRALADQDAGAARAITQRHILDSADTVLAILGSAGVTAEVTSA</sequence>
<evidence type="ECO:0000313" key="5">
    <source>
        <dbReference type="EMBL" id="PWV67564.1"/>
    </source>
</evidence>
<feature type="domain" description="HTH gntR-type" evidence="4">
    <location>
        <begin position="14"/>
        <end position="81"/>
    </location>
</feature>
<dbReference type="Pfam" id="PF07729">
    <property type="entry name" value="FCD"/>
    <property type="match status" value="1"/>
</dbReference>
<dbReference type="Gene3D" id="1.20.120.530">
    <property type="entry name" value="GntR ligand-binding domain-like"/>
    <property type="match status" value="1"/>
</dbReference>
<protein>
    <submittedName>
        <fullName evidence="5">GntR family transcriptional regulator</fullName>
    </submittedName>
</protein>
<name>A0A317N100_9NOCA</name>
<dbReference type="SUPFAM" id="SSF48008">
    <property type="entry name" value="GntR ligand-binding domain-like"/>
    <property type="match status" value="1"/>
</dbReference>
<evidence type="ECO:0000256" key="2">
    <source>
        <dbReference type="ARBA" id="ARBA00023125"/>
    </source>
</evidence>
<evidence type="ECO:0000256" key="1">
    <source>
        <dbReference type="ARBA" id="ARBA00023015"/>
    </source>
</evidence>
<keyword evidence="2" id="KW-0238">DNA-binding</keyword>
<dbReference type="GO" id="GO:0003700">
    <property type="term" value="F:DNA-binding transcription factor activity"/>
    <property type="evidence" value="ECO:0007669"/>
    <property type="project" value="InterPro"/>
</dbReference>
<dbReference type="InterPro" id="IPR036388">
    <property type="entry name" value="WH-like_DNA-bd_sf"/>
</dbReference>
<keyword evidence="3" id="KW-0804">Transcription</keyword>